<dbReference type="InterPro" id="IPR044730">
    <property type="entry name" value="RNase_H-like_dom_plant"/>
</dbReference>
<feature type="domain" description="RNase H type-1" evidence="3">
    <location>
        <begin position="1321"/>
        <end position="1444"/>
    </location>
</feature>
<dbReference type="SUPFAM" id="SSF53098">
    <property type="entry name" value="Ribonuclease H-like"/>
    <property type="match status" value="1"/>
</dbReference>
<dbReference type="PANTHER" id="PTHR33116">
    <property type="entry name" value="REVERSE TRANSCRIPTASE ZINC-BINDING DOMAIN-CONTAINING PROTEIN-RELATED-RELATED"/>
    <property type="match status" value="1"/>
</dbReference>
<name>A0AAV5KTW2_9ROSI</name>
<dbReference type="SUPFAM" id="SSF56672">
    <property type="entry name" value="DNA/RNA polymerases"/>
    <property type="match status" value="1"/>
</dbReference>
<dbReference type="InterPro" id="IPR025558">
    <property type="entry name" value="DUF4283"/>
</dbReference>
<feature type="domain" description="DUF4283" evidence="4">
    <location>
        <begin position="43"/>
        <end position="114"/>
    </location>
</feature>
<organism evidence="5 6">
    <name type="scientific">Rubroshorea leprosula</name>
    <dbReference type="NCBI Taxonomy" id="152421"/>
    <lineage>
        <taxon>Eukaryota</taxon>
        <taxon>Viridiplantae</taxon>
        <taxon>Streptophyta</taxon>
        <taxon>Embryophyta</taxon>
        <taxon>Tracheophyta</taxon>
        <taxon>Spermatophyta</taxon>
        <taxon>Magnoliopsida</taxon>
        <taxon>eudicotyledons</taxon>
        <taxon>Gunneridae</taxon>
        <taxon>Pentapetalae</taxon>
        <taxon>rosids</taxon>
        <taxon>malvids</taxon>
        <taxon>Malvales</taxon>
        <taxon>Dipterocarpaceae</taxon>
        <taxon>Rubroshorea</taxon>
    </lineage>
</organism>
<dbReference type="GO" id="GO:0003676">
    <property type="term" value="F:nucleic acid binding"/>
    <property type="evidence" value="ECO:0007669"/>
    <property type="project" value="InterPro"/>
</dbReference>
<dbReference type="Gene3D" id="3.30.420.10">
    <property type="entry name" value="Ribonuclease H-like superfamily/Ribonuclease H"/>
    <property type="match status" value="1"/>
</dbReference>
<feature type="domain" description="Endonuclease/exonuclease/phosphatase" evidence="2">
    <location>
        <begin position="371"/>
        <end position="566"/>
    </location>
</feature>
<evidence type="ECO:0000256" key="1">
    <source>
        <dbReference type="SAM" id="MobiDB-lite"/>
    </source>
</evidence>
<evidence type="ECO:0000259" key="3">
    <source>
        <dbReference type="Pfam" id="PF13456"/>
    </source>
</evidence>
<dbReference type="Gene3D" id="3.60.10.10">
    <property type="entry name" value="Endonuclease/exonuclease/phosphatase"/>
    <property type="match status" value="1"/>
</dbReference>
<dbReference type="Pfam" id="PF14111">
    <property type="entry name" value="DUF4283"/>
    <property type="match status" value="1"/>
</dbReference>
<comment type="caution">
    <text evidence="5">The sequence shown here is derived from an EMBL/GenBank/DDBJ whole genome shotgun (WGS) entry which is preliminary data.</text>
</comment>
<sequence length="1472" mass="168133">MDPSVRDLTAALGKRLSLTVEEDVGLDLDDGDEAQRSGGGGARWCLVGTVLTRKKYNLEAMENTLAGIWRPVKGMHMSILGNNFFAFYFFHPVDMQRVLAVGPWRFANHVMVLQESAAGRPVKKEDLFEVPFWIQIHGLPPDRLTAATGRRIGGALGRLVDVDTGDGIGWGVEYIHIRVFIDSRKPLRRGMTMTANEGPFWVDFCLGVMERPYSEDLRAAPKRGQHDAALQVGRWLHDASGNPVETAARRRRPSQYMEGMPNLGSQKCQDESSPRNWRMIEKVTAGFIDRDCGRDFLENPVNPTDRDIISQLEINHVKIGHHHPIKNAVDHGNNESESTPFASEGHNHRQEGDPVGPTDLCPPAAMSFFCWNCRGLRNPRAVRSLIELVGLKKPIVVFLSETLLDKKGMERVRRRLGFQNCFTVARVGQSGGLAMLWHSTVKLSLLSYSQNHIDMEVDGVGTCKWRFTGYYGHLERQNRRKSWELIRELASHSTLPWLISGDFNDLLHADEKRGGQPQPDWMLQGFQEVIDNCCLIELRMVGGMFTWRRNDLMEKLDRGLVTHHWQSIFPGAKVRLLPPLSSEHSPLWITLAENYTRKNRRRRKFRFEEMWLRDNRCQEKQVKQCIRSIESIRQQPVSESTIEEEKRLLTETRNGLKEKKASRRKDHNTINKLQGEDGVWKYDFQDLQRIATDYFSTLFSSSQPTAIHRVTCCLQPCVSIQDNELLLHDFTKNDITQALFQMHPSKAPGPDGLSPAFFQQFWNIVKEDVVRPCLQFLNHGGALPQDLNFTHIVLIPKHNEPRTMADLRPISLCNVVYRILAKVLANRFKQVLQTVISQEQSAFLPNRLITNNFLIAYEVLHYMQSRKNRKKGWSHCYDQRAEYRKQLHGIRICRQAPKISHLLFADDSFLFLRATETEAKNLKAILQTYEEVSGQVINFQKSSITFSCSVRQGLRDSISCTLNMIEAEQPGRYLGFPAHVDRSRTATFASLKSKFWKRIGEWREQPLSRVGREILIKSVLQSLPTYIMGLFLLPTRLCTDLERIMNRYWWGGGEEEYKIYWLEWRRMAILKKDGGLGFRAMHEFNIAMLGKQGWRLLTNPDSLAARLMKAKYYPRTDFLHAQVKPTCSLTWRSIWNSMDLLKQGCRKLIGNGLNTEIWGDPWLPGNSQFHVQTPKPTGCELRYVSDLIEEESHQWKEDLILHTFSAHEAQLILSLPLSWTRMDDNWTWNFTRHGKYAVRSGYHKAMEMRGNRDNPSSSSSNFRGMGHCGLVAGHLPNISLNMVSLGEYRKLVLSKGRGATMVQRRSETRWRPPEAGFIKINVDGAISMQNGAYGMGAVARNHQGEVLAAMACKGQGVVAAEIAEACSLRMALQWAHDLTFRKIFLETDCVSLVTAINNEFLSTNSSLGAVLSDCRVLMTSFMHCQVNHIRREGNAVAHELAKRALQAEANEYWIEEVPVDIAHLVTGDHNAS</sequence>
<dbReference type="InterPro" id="IPR002156">
    <property type="entry name" value="RNaseH_domain"/>
</dbReference>
<dbReference type="Pfam" id="PF03372">
    <property type="entry name" value="Exo_endo_phos"/>
    <property type="match status" value="1"/>
</dbReference>
<dbReference type="InterPro" id="IPR036397">
    <property type="entry name" value="RNaseH_sf"/>
</dbReference>
<dbReference type="InterPro" id="IPR005135">
    <property type="entry name" value="Endo/exonuclease/phosphatase"/>
</dbReference>
<evidence type="ECO:0000313" key="5">
    <source>
        <dbReference type="EMBL" id="GKV27974.1"/>
    </source>
</evidence>
<keyword evidence="6" id="KW-1185">Reference proteome</keyword>
<evidence type="ECO:0000259" key="2">
    <source>
        <dbReference type="Pfam" id="PF03372"/>
    </source>
</evidence>
<dbReference type="PANTHER" id="PTHR33116:SF86">
    <property type="entry name" value="REVERSE TRANSCRIPTASE DOMAIN-CONTAINING PROTEIN"/>
    <property type="match status" value="1"/>
</dbReference>
<dbReference type="CDD" id="cd01650">
    <property type="entry name" value="RT_nLTR_like"/>
    <property type="match status" value="1"/>
</dbReference>
<dbReference type="CDD" id="cd06222">
    <property type="entry name" value="RNase_H_like"/>
    <property type="match status" value="1"/>
</dbReference>
<proteinExistence type="predicted"/>
<protein>
    <recommendedName>
        <fullName evidence="7">RNase H type-1 domain-containing protein</fullName>
    </recommendedName>
</protein>
<dbReference type="SUPFAM" id="SSF56219">
    <property type="entry name" value="DNase I-like"/>
    <property type="match status" value="1"/>
</dbReference>
<reference evidence="5 6" key="1">
    <citation type="journal article" date="2021" name="Commun. Biol.">
        <title>The genome of Shorea leprosula (Dipterocarpaceae) highlights the ecological relevance of drought in aseasonal tropical rainforests.</title>
        <authorList>
            <person name="Ng K.K.S."/>
            <person name="Kobayashi M.J."/>
            <person name="Fawcett J.A."/>
            <person name="Hatakeyama M."/>
            <person name="Paape T."/>
            <person name="Ng C.H."/>
            <person name="Ang C.C."/>
            <person name="Tnah L.H."/>
            <person name="Lee C.T."/>
            <person name="Nishiyama T."/>
            <person name="Sese J."/>
            <person name="O'Brien M.J."/>
            <person name="Copetti D."/>
            <person name="Mohd Noor M.I."/>
            <person name="Ong R.C."/>
            <person name="Putra M."/>
            <person name="Sireger I.Z."/>
            <person name="Indrioko S."/>
            <person name="Kosugi Y."/>
            <person name="Izuno A."/>
            <person name="Isagi Y."/>
            <person name="Lee S.L."/>
            <person name="Shimizu K.K."/>
        </authorList>
    </citation>
    <scope>NUCLEOTIDE SEQUENCE [LARGE SCALE GENOMIC DNA]</scope>
    <source>
        <strain evidence="5">214</strain>
    </source>
</reference>
<dbReference type="Pfam" id="PF13456">
    <property type="entry name" value="RVT_3"/>
    <property type="match status" value="1"/>
</dbReference>
<dbReference type="InterPro" id="IPR036691">
    <property type="entry name" value="Endo/exonu/phosph_ase_sf"/>
</dbReference>
<accession>A0AAV5KTW2</accession>
<evidence type="ECO:0008006" key="7">
    <source>
        <dbReference type="Google" id="ProtNLM"/>
    </source>
</evidence>
<evidence type="ECO:0000313" key="6">
    <source>
        <dbReference type="Proteomes" id="UP001054252"/>
    </source>
</evidence>
<dbReference type="InterPro" id="IPR012337">
    <property type="entry name" value="RNaseH-like_sf"/>
</dbReference>
<dbReference type="GO" id="GO:0004523">
    <property type="term" value="F:RNA-DNA hybrid ribonuclease activity"/>
    <property type="evidence" value="ECO:0007669"/>
    <property type="project" value="InterPro"/>
</dbReference>
<dbReference type="InterPro" id="IPR043502">
    <property type="entry name" value="DNA/RNA_pol_sf"/>
</dbReference>
<dbReference type="EMBL" id="BPVZ01000078">
    <property type="protein sequence ID" value="GKV27974.1"/>
    <property type="molecule type" value="Genomic_DNA"/>
</dbReference>
<dbReference type="Proteomes" id="UP001054252">
    <property type="component" value="Unassembled WGS sequence"/>
</dbReference>
<evidence type="ECO:0000259" key="4">
    <source>
        <dbReference type="Pfam" id="PF14111"/>
    </source>
</evidence>
<gene>
    <name evidence="5" type="ORF">SLEP1_g37084</name>
</gene>
<feature type="region of interest" description="Disordered" evidence="1">
    <location>
        <begin position="332"/>
        <end position="356"/>
    </location>
</feature>